<proteinExistence type="predicted"/>
<dbReference type="KEGG" id="teu:TEU_00170"/>
<dbReference type="PROSITE" id="PS50890">
    <property type="entry name" value="PUA"/>
    <property type="match status" value="1"/>
</dbReference>
<dbReference type="Pfam" id="PF01472">
    <property type="entry name" value="PUA"/>
    <property type="match status" value="1"/>
</dbReference>
<dbReference type="InterPro" id="IPR022430">
    <property type="entry name" value="CHP03684"/>
</dbReference>
<keyword evidence="3" id="KW-1185">Reference proteome</keyword>
<dbReference type="InterPro" id="IPR002478">
    <property type="entry name" value="PUA"/>
</dbReference>
<dbReference type="EMBL" id="CP008887">
    <property type="protein sequence ID" value="AIU68874.1"/>
    <property type="molecule type" value="Genomic_DNA"/>
</dbReference>
<dbReference type="PANTHER" id="PTHR22798:SF0">
    <property type="entry name" value="MALIGNANT T-CELL-AMPLIFIED SEQUENCE 1"/>
    <property type="match status" value="1"/>
</dbReference>
<dbReference type="Pfam" id="PF09183">
    <property type="entry name" value="DUF1947"/>
    <property type="match status" value="1"/>
</dbReference>
<name>A0A097QQW3_9EURY</name>
<dbReference type="CDD" id="cd21154">
    <property type="entry name" value="PUA_MJ1432-like"/>
    <property type="match status" value="1"/>
</dbReference>
<dbReference type="InterPro" id="IPR016437">
    <property type="entry name" value="MCT-1/Tma20"/>
</dbReference>
<accession>A0A097QQW3</accession>
<dbReference type="Proteomes" id="UP000029980">
    <property type="component" value="Chromosome"/>
</dbReference>
<feature type="domain" description="PUA" evidence="1">
    <location>
        <begin position="88"/>
        <end position="163"/>
    </location>
</feature>
<dbReference type="NCBIfam" id="TIGR03684">
    <property type="entry name" value="arCOG00985"/>
    <property type="match status" value="1"/>
</dbReference>
<dbReference type="OrthoDB" id="27972at2157"/>
<dbReference type="NCBIfam" id="NF011153">
    <property type="entry name" value="PRK14560.1-4"/>
    <property type="match status" value="1"/>
</dbReference>
<evidence type="ECO:0000313" key="3">
    <source>
        <dbReference type="Proteomes" id="UP000029980"/>
    </source>
</evidence>
<dbReference type="SUPFAM" id="SSF88697">
    <property type="entry name" value="PUA domain-like"/>
    <property type="match status" value="1"/>
</dbReference>
<dbReference type="InterPro" id="IPR036974">
    <property type="entry name" value="PUA_sf"/>
</dbReference>
<dbReference type="SMART" id="SM00359">
    <property type="entry name" value="PUA"/>
    <property type="match status" value="1"/>
</dbReference>
<dbReference type="InterPro" id="IPR015266">
    <property type="entry name" value="DUF1947"/>
</dbReference>
<dbReference type="FunFam" id="2.30.130.10:FF:000017">
    <property type="entry name" value="RNA-binding protein, containing PUA domain"/>
    <property type="match status" value="1"/>
</dbReference>
<dbReference type="NCBIfam" id="TIGR00451">
    <property type="entry name" value="unchar_dom_2"/>
    <property type="match status" value="1"/>
</dbReference>
<evidence type="ECO:0000259" key="1">
    <source>
        <dbReference type="SMART" id="SM00359"/>
    </source>
</evidence>
<dbReference type="InterPro" id="IPR015947">
    <property type="entry name" value="PUA-like_sf"/>
</dbReference>
<dbReference type="CDD" id="cd11580">
    <property type="entry name" value="eIF2D_N_like"/>
    <property type="match status" value="1"/>
</dbReference>
<evidence type="ECO:0000313" key="2">
    <source>
        <dbReference type="EMBL" id="AIU68874.1"/>
    </source>
</evidence>
<dbReference type="PANTHER" id="PTHR22798">
    <property type="entry name" value="MCT-1 PROTEIN"/>
    <property type="match status" value="1"/>
</dbReference>
<dbReference type="AlphaFoldDB" id="A0A097QQW3"/>
<dbReference type="GO" id="GO:0001731">
    <property type="term" value="P:formation of translation preinitiation complex"/>
    <property type="evidence" value="ECO:0007669"/>
    <property type="project" value="TreeGrafter"/>
</dbReference>
<dbReference type="GeneID" id="25151844"/>
<sequence>MELKVKHPLSKKEVKAIIREMAEIFGEEIAEKMLSKKDRVEVAEFDKTTEILLVNGKPFFIRRKGLIFPLVIALYELSNEEDLRKWPRRVVVDEGAVPYIINGADVMAAGIVDADENIKEGDFVFVVEENYGRPLAIGIALMSGKAMKEKPKGKAVKNIHHAKDKIWNVTVG</sequence>
<organism evidence="2 3">
    <name type="scientific">Thermococcus eurythermalis</name>
    <dbReference type="NCBI Taxonomy" id="1505907"/>
    <lineage>
        <taxon>Archaea</taxon>
        <taxon>Methanobacteriati</taxon>
        <taxon>Methanobacteriota</taxon>
        <taxon>Thermococci</taxon>
        <taxon>Thermococcales</taxon>
        <taxon>Thermococcaceae</taxon>
        <taxon>Thermococcus</taxon>
    </lineage>
</organism>
<reference evidence="2 3" key="1">
    <citation type="journal article" date="2015" name="Int. J. Syst. Evol. Microbiol.">
        <title>Thermococcus eurythermalis sp. nov., a conditional piezophilic hyperthermophilic archaeon with a wide temperature range isolated from an oil-immersed chimney in the Guaymas Basin.</title>
        <authorList>
            <person name="Zhao W."/>
            <person name="Zeng X."/>
            <person name="Xiao X."/>
        </authorList>
    </citation>
    <scope>NUCLEOTIDE SEQUENCE [LARGE SCALE GENOMIC DNA]</scope>
    <source>
        <strain evidence="2 3">A501</strain>
    </source>
</reference>
<dbReference type="Gene3D" id="3.10.450.120">
    <property type="entry name" value="Pre-PUA domain, domain 1"/>
    <property type="match status" value="1"/>
</dbReference>
<gene>
    <name evidence="2" type="ORF">TEU_00170</name>
</gene>
<dbReference type="GO" id="GO:0003723">
    <property type="term" value="F:RNA binding"/>
    <property type="evidence" value="ECO:0007669"/>
    <property type="project" value="InterPro"/>
</dbReference>
<protein>
    <submittedName>
        <fullName evidence="2">RNA-binding protein</fullName>
    </submittedName>
</protein>
<dbReference type="NCBIfam" id="NF011151">
    <property type="entry name" value="PRK14560.1-2"/>
    <property type="match status" value="1"/>
</dbReference>
<dbReference type="HOGENOM" id="CLU_090468_1_1_2"/>
<dbReference type="STRING" id="1505907.TEU_00170"/>
<dbReference type="Gene3D" id="2.30.130.10">
    <property type="entry name" value="PUA domain"/>
    <property type="match status" value="1"/>
</dbReference>
<dbReference type="PIRSF" id="PIRSF005067">
    <property type="entry name" value="Tma_RNA-bind_prd"/>
    <property type="match status" value="1"/>
</dbReference>
<dbReference type="RefSeq" id="WP_050001860.1">
    <property type="nucleotide sequence ID" value="NZ_CP008887.1"/>
</dbReference>
<dbReference type="InterPro" id="IPR004521">
    <property type="entry name" value="Uncharacterised_CHP00451"/>
</dbReference>